<sequence length="102" mass="10401">MTESLRPRQRLGTACSLLSVLCAVFAPLPLLGLLSSTEFASDFENGTHLADYNGVPIAEGLAVAAIVFAAVGVVIGTARARVVGALVLIAPALLVLDAAVSR</sequence>
<dbReference type="Proteomes" id="UP001205740">
    <property type="component" value="Unassembled WGS sequence"/>
</dbReference>
<dbReference type="EMBL" id="JAMTCG010000003">
    <property type="protein sequence ID" value="MCP2160817.1"/>
    <property type="molecule type" value="Genomic_DNA"/>
</dbReference>
<keyword evidence="1" id="KW-0812">Transmembrane</keyword>
<comment type="caution">
    <text evidence="2">The sequence shown here is derived from an EMBL/GenBank/DDBJ whole genome shotgun (WGS) entry which is preliminary data.</text>
</comment>
<name>A0ABT1H0Q0_9NOCA</name>
<keyword evidence="3" id="KW-1185">Reference proteome</keyword>
<evidence type="ECO:0000313" key="3">
    <source>
        <dbReference type="Proteomes" id="UP001205740"/>
    </source>
</evidence>
<keyword evidence="1" id="KW-1133">Transmembrane helix</keyword>
<reference evidence="2 3" key="1">
    <citation type="submission" date="2022-06" db="EMBL/GenBank/DDBJ databases">
        <title>Genomic Encyclopedia of Archaeal and Bacterial Type Strains, Phase II (KMG-II): from individual species to whole genera.</title>
        <authorList>
            <person name="Goeker M."/>
        </authorList>
    </citation>
    <scope>NUCLEOTIDE SEQUENCE [LARGE SCALE GENOMIC DNA]</scope>
    <source>
        <strain evidence="2 3">DSM 45037</strain>
    </source>
</reference>
<protein>
    <submittedName>
        <fullName evidence="2">Uncharacterized protein</fullName>
    </submittedName>
</protein>
<feature type="transmembrane region" description="Helical" evidence="1">
    <location>
        <begin position="82"/>
        <end position="100"/>
    </location>
</feature>
<evidence type="ECO:0000256" key="1">
    <source>
        <dbReference type="SAM" id="Phobius"/>
    </source>
</evidence>
<organism evidence="2 3">
    <name type="scientific">Williamsia serinedens</name>
    <dbReference type="NCBI Taxonomy" id="391736"/>
    <lineage>
        <taxon>Bacteria</taxon>
        <taxon>Bacillati</taxon>
        <taxon>Actinomycetota</taxon>
        <taxon>Actinomycetes</taxon>
        <taxon>Mycobacteriales</taxon>
        <taxon>Nocardiaceae</taxon>
        <taxon>Williamsia</taxon>
    </lineage>
</organism>
<dbReference type="RefSeq" id="WP_253654379.1">
    <property type="nucleotide sequence ID" value="NZ_BAAAOE010000003.1"/>
</dbReference>
<feature type="transmembrane region" description="Helical" evidence="1">
    <location>
        <begin position="56"/>
        <end position="75"/>
    </location>
</feature>
<proteinExistence type="predicted"/>
<accession>A0ABT1H0Q0</accession>
<keyword evidence="1" id="KW-0472">Membrane</keyword>
<gene>
    <name evidence="2" type="ORF">LX12_002004</name>
</gene>
<evidence type="ECO:0000313" key="2">
    <source>
        <dbReference type="EMBL" id="MCP2160817.1"/>
    </source>
</evidence>